<evidence type="ECO:0000256" key="2">
    <source>
        <dbReference type="ARBA" id="ARBA00022473"/>
    </source>
</evidence>
<gene>
    <name evidence="13" type="primary">BARHL1</name>
    <name evidence="13" type="ORF">N1851_027052</name>
</gene>
<evidence type="ECO:0000313" key="13">
    <source>
        <dbReference type="EMBL" id="KAK0136789.1"/>
    </source>
</evidence>
<feature type="DNA-binding region" description="Homeobox" evidence="9">
    <location>
        <begin position="144"/>
        <end position="203"/>
    </location>
</feature>
<evidence type="ECO:0000256" key="3">
    <source>
        <dbReference type="ARBA" id="ARBA00023015"/>
    </source>
</evidence>
<proteinExistence type="inferred from homology"/>
<dbReference type="PANTHER" id="PTHR24333">
    <property type="entry name" value="HOMEO BOX HB9 LIKE A-RELATED"/>
    <property type="match status" value="1"/>
</dbReference>
<dbReference type="PROSITE" id="PS00027">
    <property type="entry name" value="HOMEOBOX_1"/>
    <property type="match status" value="1"/>
</dbReference>
<protein>
    <submittedName>
        <fullName evidence="13">BarH-like 1 homeobox protein</fullName>
    </submittedName>
</protein>
<accession>A0AA47MB34</accession>
<evidence type="ECO:0000259" key="12">
    <source>
        <dbReference type="PROSITE" id="PS50071"/>
    </source>
</evidence>
<evidence type="ECO:0000256" key="5">
    <source>
        <dbReference type="ARBA" id="ARBA00023155"/>
    </source>
</evidence>
<dbReference type="AlphaFoldDB" id="A0AA47MB34"/>
<organism evidence="13 14">
    <name type="scientific">Merluccius polli</name>
    <name type="common">Benguela hake</name>
    <name type="synonym">Merluccius cadenati</name>
    <dbReference type="NCBI Taxonomy" id="89951"/>
    <lineage>
        <taxon>Eukaryota</taxon>
        <taxon>Metazoa</taxon>
        <taxon>Chordata</taxon>
        <taxon>Craniata</taxon>
        <taxon>Vertebrata</taxon>
        <taxon>Euteleostomi</taxon>
        <taxon>Actinopterygii</taxon>
        <taxon>Neopterygii</taxon>
        <taxon>Teleostei</taxon>
        <taxon>Neoteleostei</taxon>
        <taxon>Acanthomorphata</taxon>
        <taxon>Zeiogadaria</taxon>
        <taxon>Gadariae</taxon>
        <taxon>Gadiformes</taxon>
        <taxon>Gadoidei</taxon>
        <taxon>Merlucciidae</taxon>
        <taxon>Merluccius</taxon>
    </lineage>
</organism>
<evidence type="ECO:0000256" key="1">
    <source>
        <dbReference type="ARBA" id="ARBA00004123"/>
    </source>
</evidence>
<dbReference type="CDD" id="cd00086">
    <property type="entry name" value="homeodomain"/>
    <property type="match status" value="1"/>
</dbReference>
<dbReference type="GO" id="GO:0000981">
    <property type="term" value="F:DNA-binding transcription factor activity, RNA polymerase II-specific"/>
    <property type="evidence" value="ECO:0007669"/>
    <property type="project" value="InterPro"/>
</dbReference>
<evidence type="ECO:0000313" key="14">
    <source>
        <dbReference type="Proteomes" id="UP001174136"/>
    </source>
</evidence>
<dbReference type="SMART" id="SM00389">
    <property type="entry name" value="HOX"/>
    <property type="match status" value="1"/>
</dbReference>
<feature type="domain" description="Homeobox" evidence="12">
    <location>
        <begin position="142"/>
        <end position="202"/>
    </location>
</feature>
<feature type="region of interest" description="Disordered" evidence="11">
    <location>
        <begin position="29"/>
        <end position="76"/>
    </location>
</feature>
<keyword evidence="7 9" id="KW-0539">Nucleus</keyword>
<keyword evidence="4 9" id="KW-0238">DNA-binding</keyword>
<sequence>MEVSQHPTCSLVHRDYLVSRRNNNESHLCTCSVPELSPRSGTPDSDTSSSSSSSSSSPHAALSLESRRLNPGHSPRSVQVSSFLIRDILPDCEESLVDCRSRQSGPDPEIRTESSACNDSSDSRSRAREQLSEGRAPGGRSRRPRKARTAFTDRQLQQLERSFERRKYLSVEDRMELAASVHLSDTQVKTWYQNRRTKWKRLSPAGPELLLADAGSHSSLHRVFPSRPYWVYRHPPAGGVSSVDPAAGVWYLYQGPGTSVLPPGPAGVHHHHGPGLWRHVVLRAEGEAPGARAQHS</sequence>
<keyword evidence="6" id="KW-0804">Transcription</keyword>
<dbReference type="InterPro" id="IPR001356">
    <property type="entry name" value="HD"/>
</dbReference>
<evidence type="ECO:0000256" key="7">
    <source>
        <dbReference type="ARBA" id="ARBA00023242"/>
    </source>
</evidence>
<feature type="compositionally biased region" description="Low complexity" evidence="11">
    <location>
        <begin position="37"/>
        <end position="57"/>
    </location>
</feature>
<keyword evidence="14" id="KW-1185">Reference proteome</keyword>
<comment type="subcellular location">
    <subcellularLocation>
        <location evidence="1 9 10">Nucleus</location>
    </subcellularLocation>
</comment>
<dbReference type="InterPro" id="IPR050848">
    <property type="entry name" value="Homeobox_TF"/>
</dbReference>
<comment type="similarity">
    <text evidence="8">Belongs to the BAR homeobox family.</text>
</comment>
<evidence type="ECO:0000256" key="8">
    <source>
        <dbReference type="ARBA" id="ARBA00038196"/>
    </source>
</evidence>
<comment type="caution">
    <text evidence="13">The sequence shown here is derived from an EMBL/GenBank/DDBJ whole genome shotgun (WGS) entry which is preliminary data.</text>
</comment>
<dbReference type="SUPFAM" id="SSF46689">
    <property type="entry name" value="Homeodomain-like"/>
    <property type="match status" value="1"/>
</dbReference>
<dbReference type="Proteomes" id="UP001174136">
    <property type="component" value="Unassembled WGS sequence"/>
</dbReference>
<dbReference type="Gene3D" id="1.10.10.60">
    <property type="entry name" value="Homeodomain-like"/>
    <property type="match status" value="1"/>
</dbReference>
<dbReference type="InterPro" id="IPR009057">
    <property type="entry name" value="Homeodomain-like_sf"/>
</dbReference>
<dbReference type="EMBL" id="JAOPHQ010005127">
    <property type="protein sequence ID" value="KAK0136789.1"/>
    <property type="molecule type" value="Genomic_DNA"/>
</dbReference>
<evidence type="ECO:0000256" key="6">
    <source>
        <dbReference type="ARBA" id="ARBA00023163"/>
    </source>
</evidence>
<name>A0AA47MB34_MERPO</name>
<feature type="compositionally biased region" description="Basic and acidic residues" evidence="11">
    <location>
        <begin position="121"/>
        <end position="132"/>
    </location>
</feature>
<evidence type="ECO:0000256" key="4">
    <source>
        <dbReference type="ARBA" id="ARBA00023125"/>
    </source>
</evidence>
<evidence type="ECO:0000256" key="9">
    <source>
        <dbReference type="PROSITE-ProRule" id="PRU00108"/>
    </source>
</evidence>
<evidence type="ECO:0000256" key="10">
    <source>
        <dbReference type="RuleBase" id="RU000682"/>
    </source>
</evidence>
<dbReference type="GO" id="GO:0003677">
    <property type="term" value="F:DNA binding"/>
    <property type="evidence" value="ECO:0007669"/>
    <property type="project" value="UniProtKB-UniRule"/>
</dbReference>
<keyword evidence="5 9" id="KW-0371">Homeobox</keyword>
<dbReference type="PROSITE" id="PS50071">
    <property type="entry name" value="HOMEOBOX_2"/>
    <property type="match status" value="1"/>
</dbReference>
<dbReference type="PANTHER" id="PTHR24333:SF5">
    <property type="entry name" value="VENT HOMEOBOX"/>
    <property type="match status" value="1"/>
</dbReference>
<reference evidence="13" key="1">
    <citation type="journal article" date="2023" name="Front. Mar. Sci.">
        <title>A new Merluccius polli reference genome to investigate the effects of global change in West African waters.</title>
        <authorList>
            <person name="Mateo J.L."/>
            <person name="Blanco-Fernandez C."/>
            <person name="Garcia-Vazquez E."/>
            <person name="Machado-Schiaffino G."/>
        </authorList>
    </citation>
    <scope>NUCLEOTIDE SEQUENCE</scope>
    <source>
        <strain evidence="13">C29</strain>
        <tissue evidence="13">Fin</tissue>
    </source>
</reference>
<keyword evidence="3" id="KW-0805">Transcription regulation</keyword>
<keyword evidence="2" id="KW-0217">Developmental protein</keyword>
<evidence type="ECO:0000256" key="11">
    <source>
        <dbReference type="SAM" id="MobiDB-lite"/>
    </source>
</evidence>
<dbReference type="InterPro" id="IPR017970">
    <property type="entry name" value="Homeobox_CS"/>
</dbReference>
<dbReference type="PRINTS" id="PR00024">
    <property type="entry name" value="HOMEOBOX"/>
</dbReference>
<dbReference type="InterPro" id="IPR020479">
    <property type="entry name" value="HD_metazoa"/>
</dbReference>
<feature type="region of interest" description="Disordered" evidence="11">
    <location>
        <begin position="98"/>
        <end position="150"/>
    </location>
</feature>
<dbReference type="Pfam" id="PF00046">
    <property type="entry name" value="Homeodomain"/>
    <property type="match status" value="1"/>
</dbReference>
<dbReference type="GO" id="GO:0005634">
    <property type="term" value="C:nucleus"/>
    <property type="evidence" value="ECO:0007669"/>
    <property type="project" value="UniProtKB-SubCell"/>
</dbReference>